<proteinExistence type="predicted"/>
<keyword evidence="2 4" id="KW-0560">Oxidoreductase</keyword>
<dbReference type="PANTHER" id="PTHR30600">
    <property type="entry name" value="CYTOCHROME C PEROXIDASE-RELATED"/>
    <property type="match status" value="1"/>
</dbReference>
<evidence type="ECO:0000256" key="1">
    <source>
        <dbReference type="ARBA" id="ARBA00022729"/>
    </source>
</evidence>
<dbReference type="EC" id="1.-.-.-" evidence="4"/>
<keyword evidence="3" id="KW-0812">Transmembrane</keyword>
<dbReference type="AlphaFoldDB" id="A0A0P0G3L1"/>
<name>A0A0P0G3L1_9BACE</name>
<dbReference type="KEGG" id="bcel:BcellWH2_05215"/>
<dbReference type="GO" id="GO:0009055">
    <property type="term" value="F:electron transfer activity"/>
    <property type="evidence" value="ECO:0007669"/>
    <property type="project" value="InterPro"/>
</dbReference>
<dbReference type="Proteomes" id="UP000061809">
    <property type="component" value="Chromosome"/>
</dbReference>
<dbReference type="InterPro" id="IPR051395">
    <property type="entry name" value="Cytochrome_c_Peroxidase/MauG"/>
</dbReference>
<evidence type="ECO:0000313" key="4">
    <source>
        <dbReference type="EMBL" id="ALJ62418.1"/>
    </source>
</evidence>
<reference evidence="4 5" key="1">
    <citation type="journal article" date="2015" name="Science">
        <title>Genetic determinants of in vivo fitness and diet responsiveness in multiple human gut Bacteroides.</title>
        <authorList>
            <person name="Wu M."/>
            <person name="McNulty N.P."/>
            <person name="Rodionov D.A."/>
            <person name="Khoroshkin M.S."/>
            <person name="Griffin N.W."/>
            <person name="Cheng J."/>
            <person name="Latreille P."/>
            <person name="Kerstetter R.A."/>
            <person name="Terrapon N."/>
            <person name="Henrissat B."/>
            <person name="Osterman A.L."/>
            <person name="Gordon J.I."/>
        </authorList>
    </citation>
    <scope>NUCLEOTIDE SEQUENCE [LARGE SCALE GENOMIC DNA]</scope>
    <source>
        <strain evidence="4 5">WH2</strain>
    </source>
</reference>
<evidence type="ECO:0000256" key="3">
    <source>
        <dbReference type="SAM" id="Phobius"/>
    </source>
</evidence>
<gene>
    <name evidence="4" type="primary">mauG</name>
    <name evidence="4" type="ORF">BcellWH2_05215</name>
</gene>
<dbReference type="EMBL" id="CP012801">
    <property type="protein sequence ID" value="ALJ62418.1"/>
    <property type="molecule type" value="Genomic_DNA"/>
</dbReference>
<evidence type="ECO:0000256" key="2">
    <source>
        <dbReference type="ARBA" id="ARBA00023002"/>
    </source>
</evidence>
<dbReference type="SUPFAM" id="SSF46626">
    <property type="entry name" value="Cytochrome c"/>
    <property type="match status" value="1"/>
</dbReference>
<keyword evidence="3" id="KW-0472">Membrane</keyword>
<protein>
    <submittedName>
        <fullName evidence="4">Methylamine utilization protein MauG</fullName>
        <ecNumber evidence="4">1.-.-.-</ecNumber>
    </submittedName>
</protein>
<dbReference type="PATRIC" id="fig|246787.4.peg.5384"/>
<keyword evidence="1" id="KW-0732">Signal</keyword>
<sequence length="139" mass="15637">MPDVFFSQIILMIILAFLVILGMPHFHVPADYFLLTSDSVDMGLGAIVNKEEENGKFRVPTLRNIALTAPYGHNGYFQTLEEIVHFYNVRDVSDEFPPAECPATVNRDELGNLGLTPKEEADLIAFMKTLTDDFKSVQK</sequence>
<dbReference type="PANTHER" id="PTHR30600:SF10">
    <property type="entry name" value="BLL6722 PROTEIN"/>
    <property type="match status" value="1"/>
</dbReference>
<dbReference type="GO" id="GO:0004130">
    <property type="term" value="F:cytochrome-c peroxidase activity"/>
    <property type="evidence" value="ECO:0007669"/>
    <property type="project" value="TreeGrafter"/>
</dbReference>
<dbReference type="InterPro" id="IPR036909">
    <property type="entry name" value="Cyt_c-like_dom_sf"/>
</dbReference>
<accession>A0A0P0G3L1</accession>
<feature type="transmembrane region" description="Helical" evidence="3">
    <location>
        <begin position="6"/>
        <end position="26"/>
    </location>
</feature>
<dbReference type="Gene3D" id="1.10.760.10">
    <property type="entry name" value="Cytochrome c-like domain"/>
    <property type="match status" value="1"/>
</dbReference>
<dbReference type="GO" id="GO:0020037">
    <property type="term" value="F:heme binding"/>
    <property type="evidence" value="ECO:0007669"/>
    <property type="project" value="InterPro"/>
</dbReference>
<keyword evidence="3" id="KW-1133">Transmembrane helix</keyword>
<evidence type="ECO:0000313" key="5">
    <source>
        <dbReference type="Proteomes" id="UP000061809"/>
    </source>
</evidence>
<organism evidence="4 5">
    <name type="scientific">Bacteroides cellulosilyticus</name>
    <dbReference type="NCBI Taxonomy" id="246787"/>
    <lineage>
        <taxon>Bacteria</taxon>
        <taxon>Pseudomonadati</taxon>
        <taxon>Bacteroidota</taxon>
        <taxon>Bacteroidia</taxon>
        <taxon>Bacteroidales</taxon>
        <taxon>Bacteroidaceae</taxon>
        <taxon>Bacteroides</taxon>
    </lineage>
</organism>